<dbReference type="FunFam" id="1.10.287.70:FF:000037">
    <property type="entry name" value="Glutamate receptor"/>
    <property type="match status" value="1"/>
</dbReference>
<evidence type="ECO:0000256" key="12">
    <source>
        <dbReference type="ARBA" id="ARBA00023303"/>
    </source>
</evidence>
<feature type="transmembrane region" description="Helical" evidence="16">
    <location>
        <begin position="553"/>
        <end position="572"/>
    </location>
</feature>
<comment type="function">
    <text evidence="13">Glutamate-gated receptor that probably acts as non-selective cation channel.</text>
</comment>
<dbReference type="SUPFAM" id="SSF53850">
    <property type="entry name" value="Periplasmic binding protein-like II"/>
    <property type="match status" value="1"/>
</dbReference>
<keyword evidence="6 16" id="KW-1133">Transmembrane helix</keyword>
<keyword evidence="4 16" id="KW-0812">Transmembrane</keyword>
<comment type="similarity">
    <text evidence="2 13">Belongs to the glutamate-gated ion channel (TC 1.A.10.1) family.</text>
</comment>
<evidence type="ECO:0000256" key="6">
    <source>
        <dbReference type="ARBA" id="ARBA00022989"/>
    </source>
</evidence>
<keyword evidence="20" id="KW-1185">Reference proteome</keyword>
<evidence type="ECO:0000259" key="18">
    <source>
        <dbReference type="SMART" id="SM00079"/>
    </source>
</evidence>
<dbReference type="AlphaFoldDB" id="A0A8J5GV99"/>
<keyword evidence="8 13" id="KW-0472">Membrane</keyword>
<evidence type="ECO:0000256" key="15">
    <source>
        <dbReference type="SAM" id="MobiDB-lite"/>
    </source>
</evidence>
<keyword evidence="3 13" id="KW-0813">Transport</keyword>
<dbReference type="InterPro" id="IPR028082">
    <property type="entry name" value="Peripla_BP_I"/>
</dbReference>
<evidence type="ECO:0000256" key="3">
    <source>
        <dbReference type="ARBA" id="ARBA00022448"/>
    </source>
</evidence>
<proteinExistence type="inferred from homology"/>
<keyword evidence="14" id="KW-1015">Disulfide bond</keyword>
<dbReference type="InterPro" id="IPR001320">
    <property type="entry name" value="Iontro_rcpt_C"/>
</dbReference>
<dbReference type="Gene3D" id="3.40.50.2300">
    <property type="match status" value="2"/>
</dbReference>
<dbReference type="EMBL" id="JACMSC010000007">
    <property type="protein sequence ID" value="KAG6513477.1"/>
    <property type="molecule type" value="Genomic_DNA"/>
</dbReference>
<dbReference type="Gene3D" id="3.40.190.10">
    <property type="entry name" value="Periplasmic binding protein-like II"/>
    <property type="match status" value="2"/>
</dbReference>
<feature type="domain" description="Ionotropic glutamate receptor C-terminal" evidence="18">
    <location>
        <begin position="474"/>
        <end position="851"/>
    </location>
</feature>
<dbReference type="FunFam" id="3.40.50.2300:FF:000081">
    <property type="entry name" value="Glutamate receptor"/>
    <property type="match status" value="1"/>
</dbReference>
<dbReference type="GO" id="GO:0015276">
    <property type="term" value="F:ligand-gated monoatomic ion channel activity"/>
    <property type="evidence" value="ECO:0007669"/>
    <property type="project" value="InterPro"/>
</dbReference>
<dbReference type="InterPro" id="IPR044440">
    <property type="entry name" value="GABAb_receptor_plant_PBP1"/>
</dbReference>
<dbReference type="CDD" id="cd13686">
    <property type="entry name" value="GluR_Plant"/>
    <property type="match status" value="1"/>
</dbReference>
<feature type="compositionally biased region" description="Polar residues" evidence="15">
    <location>
        <begin position="952"/>
        <end position="969"/>
    </location>
</feature>
<dbReference type="Proteomes" id="UP000734854">
    <property type="component" value="Unassembled WGS sequence"/>
</dbReference>
<evidence type="ECO:0000256" key="14">
    <source>
        <dbReference type="PIRSR" id="PIRSR037090-50"/>
    </source>
</evidence>
<evidence type="ECO:0000313" key="19">
    <source>
        <dbReference type="EMBL" id="KAG6513477.1"/>
    </source>
</evidence>
<dbReference type="Pfam" id="PF01094">
    <property type="entry name" value="ANF_receptor"/>
    <property type="match status" value="1"/>
</dbReference>
<reference evidence="19 20" key="1">
    <citation type="submission" date="2020-08" db="EMBL/GenBank/DDBJ databases">
        <title>Plant Genome Project.</title>
        <authorList>
            <person name="Zhang R.-G."/>
        </authorList>
    </citation>
    <scope>NUCLEOTIDE SEQUENCE [LARGE SCALE GENOMIC DNA]</scope>
    <source>
        <tissue evidence="19">Rhizome</tissue>
    </source>
</reference>
<evidence type="ECO:0000313" key="20">
    <source>
        <dbReference type="Proteomes" id="UP000734854"/>
    </source>
</evidence>
<evidence type="ECO:0000256" key="7">
    <source>
        <dbReference type="ARBA" id="ARBA00023065"/>
    </source>
</evidence>
<dbReference type="GO" id="GO:0016020">
    <property type="term" value="C:membrane"/>
    <property type="evidence" value="ECO:0007669"/>
    <property type="project" value="UniProtKB-SubCell"/>
</dbReference>
<sequence>MVSLWVLWLLTALVTTGAAEEAAAAAANGSSRPSVVNVGALFTYNSVIGRAAMLGIQQAVKDVNANPAVLSGTTLNVIPQDTNCSGFLGTIEALQLMEKNVVTVVGPQSSVIAHVISHVVNELHVPLLAFGATDPGLSPLEYPYFIRTTHSDYFQMNAVADLVEFYGWREVTAIYVDDDYGRGGVIALGDALATKRSKVSYKAGFPPKSDLNAIKDLLMRVNLMESRVYVVHANPDSGLNIFSLAKDLGMMGTGYVWITTDWLASSLDSFITADPNTMSLIQGTIALRHHTPDSASKKRFISRWNDMIRQGEASSGLNSYGLYAYDSIWLVAHAVDQFLNEGQTINFSSDPRLHDAKGSRLRLSSLQIFDAGESLLHKLLQTNFTGLSGRMQFDSDRNLIRPSYDILNVGGTGSRLIGYWTNYSGLSVVAPEILYQKPPNTSPQNQKLRRVIWPGDTAAIPRGWVFPNNGKPLRIGVPNRASFKQFVTESSNSDNLGGFCIDVFNAAIKLLPYPVPCSFKLIGDGSKNPNYDEIMNMIARNVRAPSCHKLPQFVSPIILLLSLLPFVIPLFLSLSLQELDAAVGDFAIVRNRTKIADFTQPYTESGLVIVTRVRESSTNALAFLKPFSVEMWCVTGAFFILVGTVVWILEHRMNPEFRGKPRQQIATMFWFSFSTMFFSHRENTVSTLGRLVLIVWLFVVLIINSSYTASLTSILTVQQLSSGITGLDSLISSTEPIGYQEGKFARNYMIEELNIHESRLVPLNSPEQYATALELGPEGGGVAAIVDEVPFVEIFLPTYCQFRIIGQEFTKNGWGFAFQRDSPLAVDLSTAILTLSESGELQRIHDKWLTRTGCSSSNSDIGANQLSLKSFQGLFLLCGAVCVLALTIFFIKICHQYTRYSSTEVGESKDIEIMRETNARLGRLKSFKGLIQFVDTKEEDIDKAIQRKLSDKQQQSSRTSLDGCSASHM</sequence>
<evidence type="ECO:0000256" key="9">
    <source>
        <dbReference type="ARBA" id="ARBA00023170"/>
    </source>
</evidence>
<evidence type="ECO:0000256" key="1">
    <source>
        <dbReference type="ARBA" id="ARBA00004141"/>
    </source>
</evidence>
<dbReference type="CDD" id="cd19990">
    <property type="entry name" value="PBP1_GABAb_receptor_plant"/>
    <property type="match status" value="1"/>
</dbReference>
<feature type="transmembrane region" description="Helical" evidence="16">
    <location>
        <begin position="661"/>
        <end position="679"/>
    </location>
</feature>
<keyword evidence="5 17" id="KW-0732">Signal</keyword>
<evidence type="ECO:0000256" key="8">
    <source>
        <dbReference type="ARBA" id="ARBA00023136"/>
    </source>
</evidence>
<name>A0A8J5GV99_ZINOF</name>
<dbReference type="SUPFAM" id="SSF53822">
    <property type="entry name" value="Periplasmic binding protein-like I"/>
    <property type="match status" value="1"/>
</dbReference>
<keyword evidence="10" id="KW-0325">Glycoprotein</keyword>
<dbReference type="Pfam" id="PF00060">
    <property type="entry name" value="Lig_chan"/>
    <property type="match status" value="1"/>
</dbReference>
<evidence type="ECO:0000256" key="11">
    <source>
        <dbReference type="ARBA" id="ARBA00023286"/>
    </source>
</evidence>
<evidence type="ECO:0000256" key="13">
    <source>
        <dbReference type="PIRNR" id="PIRNR037090"/>
    </source>
</evidence>
<feature type="signal peptide" evidence="17">
    <location>
        <begin position="1"/>
        <end position="18"/>
    </location>
</feature>
<dbReference type="FunFam" id="3.40.190.10:FF:000175">
    <property type="entry name" value="Glutamate receptor"/>
    <property type="match status" value="1"/>
</dbReference>
<evidence type="ECO:0000256" key="10">
    <source>
        <dbReference type="ARBA" id="ARBA00023180"/>
    </source>
</evidence>
<dbReference type="PANTHER" id="PTHR18966">
    <property type="entry name" value="IONOTROPIC GLUTAMATE RECEPTOR"/>
    <property type="match status" value="1"/>
</dbReference>
<feature type="region of interest" description="Disordered" evidence="15">
    <location>
        <begin position="948"/>
        <end position="969"/>
    </location>
</feature>
<keyword evidence="11 13" id="KW-1071">Ligand-gated ion channel</keyword>
<dbReference type="Gene3D" id="1.10.287.70">
    <property type="match status" value="1"/>
</dbReference>
<comment type="subcellular location">
    <subcellularLocation>
        <location evidence="1">Membrane</location>
        <topology evidence="1">Multi-pass membrane protein</topology>
    </subcellularLocation>
</comment>
<dbReference type="InterPro" id="IPR017103">
    <property type="entry name" value="Iontropic_Glu_rcpt_pln"/>
</dbReference>
<gene>
    <name evidence="19" type="ORF">ZIOFF_023807</name>
</gene>
<feature type="chain" id="PRO_5035278789" description="Glutamate receptor" evidence="17">
    <location>
        <begin position="19"/>
        <end position="969"/>
    </location>
</feature>
<evidence type="ECO:0000256" key="17">
    <source>
        <dbReference type="SAM" id="SignalP"/>
    </source>
</evidence>
<protein>
    <recommendedName>
        <fullName evidence="13">Glutamate receptor</fullName>
    </recommendedName>
</protein>
<dbReference type="PIRSF" id="PIRSF037090">
    <property type="entry name" value="Iontro_Glu-like_rcpt_pln"/>
    <property type="match status" value="1"/>
</dbReference>
<organism evidence="19 20">
    <name type="scientific">Zingiber officinale</name>
    <name type="common">Ginger</name>
    <name type="synonym">Amomum zingiber</name>
    <dbReference type="NCBI Taxonomy" id="94328"/>
    <lineage>
        <taxon>Eukaryota</taxon>
        <taxon>Viridiplantae</taxon>
        <taxon>Streptophyta</taxon>
        <taxon>Embryophyta</taxon>
        <taxon>Tracheophyta</taxon>
        <taxon>Spermatophyta</taxon>
        <taxon>Magnoliopsida</taxon>
        <taxon>Liliopsida</taxon>
        <taxon>Zingiberales</taxon>
        <taxon>Zingiberaceae</taxon>
        <taxon>Zingiber</taxon>
    </lineage>
</organism>
<keyword evidence="12 13" id="KW-0407">Ion channel</keyword>
<dbReference type="SMART" id="SM00079">
    <property type="entry name" value="PBPe"/>
    <property type="match status" value="1"/>
</dbReference>
<evidence type="ECO:0000256" key="4">
    <source>
        <dbReference type="ARBA" id="ARBA00022692"/>
    </source>
</evidence>
<feature type="transmembrane region" description="Helical" evidence="16">
    <location>
        <begin position="631"/>
        <end position="649"/>
    </location>
</feature>
<evidence type="ECO:0000256" key="2">
    <source>
        <dbReference type="ARBA" id="ARBA00008685"/>
    </source>
</evidence>
<evidence type="ECO:0000256" key="5">
    <source>
        <dbReference type="ARBA" id="ARBA00022729"/>
    </source>
</evidence>
<dbReference type="InterPro" id="IPR001828">
    <property type="entry name" value="ANF_lig-bd_rcpt"/>
</dbReference>
<evidence type="ECO:0000256" key="16">
    <source>
        <dbReference type="SAM" id="Phobius"/>
    </source>
</evidence>
<feature type="transmembrane region" description="Helical" evidence="16">
    <location>
        <begin position="691"/>
        <end position="709"/>
    </location>
</feature>
<comment type="caution">
    <text evidence="19">The sequence shown here is derived from an EMBL/GenBank/DDBJ whole genome shotgun (WGS) entry which is preliminary data.</text>
</comment>
<accession>A0A8J5GV99</accession>
<feature type="disulfide bond" evidence="14">
    <location>
        <begin position="800"/>
        <end position="854"/>
    </location>
</feature>
<dbReference type="InterPro" id="IPR015683">
    <property type="entry name" value="Ionotropic_Glu_rcpt"/>
</dbReference>
<feature type="transmembrane region" description="Helical" evidence="16">
    <location>
        <begin position="871"/>
        <end position="891"/>
    </location>
</feature>
<keyword evidence="7 13" id="KW-0406">Ion transport</keyword>
<keyword evidence="9 13" id="KW-0675">Receptor</keyword>